<dbReference type="InterPro" id="IPR014710">
    <property type="entry name" value="RmlC-like_jellyroll"/>
</dbReference>
<protein>
    <submittedName>
        <fullName evidence="5">AraC-like DNA-binding protein</fullName>
    </submittedName>
</protein>
<proteinExistence type="predicted"/>
<dbReference type="InterPro" id="IPR037923">
    <property type="entry name" value="HTH-like"/>
</dbReference>
<sequence length="291" mass="33891">MGDKHNKIGYLNEDFKIFSINDKKDIEFEYHHHDFDKIIIFLDGDVTYFIEGKQYKLQPLDILFISNTEIHKPVINPNVNYNRIAIWINPDCFQKYNKGNNNLNKCFEISKDNKHYILSLSDPKIDTLRSYIEQIQAAEKDSGFGSDVLRNSLFLQLMVFLNRSLLSSESDDRNVKYDSTVENVLYYIEQNIGGDLSIDTLSTEFYISKYYLMRKFKSQTGTSIHNYIVQKRLLMAKSLIKEGNLMMDVCNKCGFNDYSSFVRAFKKAYGVSPKNYKTESNLFGDISTTDE</sequence>
<dbReference type="Gene3D" id="2.60.120.10">
    <property type="entry name" value="Jelly Rolls"/>
    <property type="match status" value="1"/>
</dbReference>
<gene>
    <name evidence="5" type="ORF">J2Z43_001231</name>
</gene>
<keyword evidence="3" id="KW-0804">Transcription</keyword>
<dbReference type="PRINTS" id="PR00032">
    <property type="entry name" value="HTHARAC"/>
</dbReference>
<dbReference type="InterPro" id="IPR020449">
    <property type="entry name" value="Tscrpt_reg_AraC-type_HTH"/>
</dbReference>
<reference evidence="5 6" key="1">
    <citation type="submission" date="2021-03" db="EMBL/GenBank/DDBJ databases">
        <title>Genomic Encyclopedia of Type Strains, Phase IV (KMG-IV): sequencing the most valuable type-strain genomes for metagenomic binning, comparative biology and taxonomic classification.</title>
        <authorList>
            <person name="Goeker M."/>
        </authorList>
    </citation>
    <scope>NUCLEOTIDE SEQUENCE [LARGE SCALE GENOMIC DNA]</scope>
    <source>
        <strain evidence="5 6">DSM 1289</strain>
    </source>
</reference>
<dbReference type="InterPro" id="IPR003313">
    <property type="entry name" value="AraC-bd"/>
</dbReference>
<dbReference type="SMART" id="SM00342">
    <property type="entry name" value="HTH_ARAC"/>
    <property type="match status" value="1"/>
</dbReference>
<dbReference type="PANTHER" id="PTHR43280">
    <property type="entry name" value="ARAC-FAMILY TRANSCRIPTIONAL REGULATOR"/>
    <property type="match status" value="1"/>
</dbReference>
<dbReference type="Gene3D" id="1.10.10.60">
    <property type="entry name" value="Homeodomain-like"/>
    <property type="match status" value="2"/>
</dbReference>
<evidence type="ECO:0000313" key="5">
    <source>
        <dbReference type="EMBL" id="MBP1854841.1"/>
    </source>
</evidence>
<dbReference type="SUPFAM" id="SSF46689">
    <property type="entry name" value="Homeodomain-like"/>
    <property type="match status" value="2"/>
</dbReference>
<evidence type="ECO:0000256" key="2">
    <source>
        <dbReference type="ARBA" id="ARBA00023125"/>
    </source>
</evidence>
<keyword evidence="2" id="KW-0238">DNA-binding</keyword>
<evidence type="ECO:0000313" key="6">
    <source>
        <dbReference type="Proteomes" id="UP000767291"/>
    </source>
</evidence>
<dbReference type="Proteomes" id="UP000767291">
    <property type="component" value="Unassembled WGS sequence"/>
</dbReference>
<dbReference type="PROSITE" id="PS01124">
    <property type="entry name" value="HTH_ARAC_FAMILY_2"/>
    <property type="match status" value="1"/>
</dbReference>
<feature type="domain" description="HTH araC/xylS-type" evidence="4">
    <location>
        <begin position="182"/>
        <end position="279"/>
    </location>
</feature>
<name>A0ABS4EAA0_9FIRM</name>
<organism evidence="5 6">
    <name type="scientific">Metaclostridioides mangenotii</name>
    <dbReference type="NCBI Taxonomy" id="1540"/>
    <lineage>
        <taxon>Bacteria</taxon>
        <taxon>Bacillati</taxon>
        <taxon>Bacillota</taxon>
        <taxon>Clostridia</taxon>
        <taxon>Peptostreptococcales</taxon>
        <taxon>Peptostreptococcaceae</taxon>
        <taxon>Metaclostridioides</taxon>
    </lineage>
</organism>
<accession>A0ABS4EAA0</accession>
<dbReference type="InterPro" id="IPR018060">
    <property type="entry name" value="HTH_AraC"/>
</dbReference>
<dbReference type="InterPro" id="IPR009057">
    <property type="entry name" value="Homeodomain-like_sf"/>
</dbReference>
<dbReference type="SUPFAM" id="SSF51215">
    <property type="entry name" value="Regulatory protein AraC"/>
    <property type="match status" value="1"/>
</dbReference>
<evidence type="ECO:0000259" key="4">
    <source>
        <dbReference type="PROSITE" id="PS01124"/>
    </source>
</evidence>
<evidence type="ECO:0000256" key="3">
    <source>
        <dbReference type="ARBA" id="ARBA00023163"/>
    </source>
</evidence>
<dbReference type="InterPro" id="IPR018062">
    <property type="entry name" value="HTH_AraC-typ_CS"/>
</dbReference>
<evidence type="ECO:0000256" key="1">
    <source>
        <dbReference type="ARBA" id="ARBA00023015"/>
    </source>
</evidence>
<dbReference type="PROSITE" id="PS00041">
    <property type="entry name" value="HTH_ARAC_FAMILY_1"/>
    <property type="match status" value="1"/>
</dbReference>
<comment type="caution">
    <text evidence="5">The sequence shown here is derived from an EMBL/GenBank/DDBJ whole genome shotgun (WGS) entry which is preliminary data.</text>
</comment>
<dbReference type="PANTHER" id="PTHR43280:SF34">
    <property type="entry name" value="ARAC-FAMILY TRANSCRIPTIONAL REGULATOR"/>
    <property type="match status" value="1"/>
</dbReference>
<keyword evidence="6" id="KW-1185">Reference proteome</keyword>
<dbReference type="RefSeq" id="WP_209456282.1">
    <property type="nucleotide sequence ID" value="NZ_BAAACS010000013.1"/>
</dbReference>
<dbReference type="EMBL" id="JAGGJX010000001">
    <property type="protein sequence ID" value="MBP1854841.1"/>
    <property type="molecule type" value="Genomic_DNA"/>
</dbReference>
<keyword evidence="1" id="KW-0805">Transcription regulation</keyword>
<dbReference type="Pfam" id="PF02311">
    <property type="entry name" value="AraC_binding"/>
    <property type="match status" value="1"/>
</dbReference>
<dbReference type="Pfam" id="PF12833">
    <property type="entry name" value="HTH_18"/>
    <property type="match status" value="1"/>
</dbReference>